<gene>
    <name evidence="2" type="ORF">JQX11_23625</name>
</gene>
<dbReference type="InterPro" id="IPR003959">
    <property type="entry name" value="ATPase_AAA_core"/>
</dbReference>
<organism evidence="2 3">
    <name type="scientific">Micromonospora humida</name>
    <dbReference type="NCBI Taxonomy" id="2809018"/>
    <lineage>
        <taxon>Bacteria</taxon>
        <taxon>Bacillati</taxon>
        <taxon>Actinomycetota</taxon>
        <taxon>Actinomycetes</taxon>
        <taxon>Micromonosporales</taxon>
        <taxon>Micromonosporaceae</taxon>
        <taxon>Micromonospora</taxon>
    </lineage>
</organism>
<dbReference type="Gene3D" id="3.40.50.300">
    <property type="entry name" value="P-loop containing nucleotide triphosphate hydrolases"/>
    <property type="match status" value="1"/>
</dbReference>
<dbReference type="PANTHER" id="PTHR43581:SF2">
    <property type="entry name" value="EXCINUCLEASE ATPASE SUBUNIT"/>
    <property type="match status" value="1"/>
</dbReference>
<dbReference type="Proteomes" id="UP001518872">
    <property type="component" value="Unassembled WGS sequence"/>
</dbReference>
<dbReference type="InterPro" id="IPR051396">
    <property type="entry name" value="Bact_Antivir_Def_Nuclease"/>
</dbReference>
<evidence type="ECO:0000313" key="3">
    <source>
        <dbReference type="Proteomes" id="UP001518872"/>
    </source>
</evidence>
<dbReference type="Pfam" id="PF13304">
    <property type="entry name" value="AAA_21"/>
    <property type="match status" value="1"/>
</dbReference>
<dbReference type="InterPro" id="IPR027417">
    <property type="entry name" value="P-loop_NTPase"/>
</dbReference>
<dbReference type="PANTHER" id="PTHR43581">
    <property type="entry name" value="ATP/GTP PHOSPHATASE"/>
    <property type="match status" value="1"/>
</dbReference>
<dbReference type="GO" id="GO:0005524">
    <property type="term" value="F:ATP binding"/>
    <property type="evidence" value="ECO:0007669"/>
    <property type="project" value="UniProtKB-KW"/>
</dbReference>
<sequence length="468" mass="52979">MTNIVPRGAGFVVAEIYVKQLFGRYTYRIRSQNRETQHLAAPPLMLLYGMNGSGKTTILRLLWHLLSIAPNKGHRTAIATTPFRQFAVNLGNGTRIIVDKHDGLTGAYSISVERDGKMLARQFYQSPTEGHSGVIPVDTYRIPPKEVSDHYIAAARIRAIDPDVISDEDDVFTFETDDSYLSYLEYLGIKPVLLGDDRRLHADEEEPARAARYEKANRLNDELPVNLQLASSLSQTTEWLRQQLLSGAAMGSRGADEVYREVLTQLGRITELDELPAIDELRRRLISLDRRTKRFSDFGLATHFESKSMLGMLDSIPPSRLSLVASILDPYLTGQDARLDSLQATEKMVRTFVNYLNDYFDDKSVLFTPRNGIRIRSEDGNPIPPARLSSGERQLLLLLCRTVLSRQSTTLFMIDEPELSLNAKWQRRLVQTLLDLAEGSNVQFMMATHSIEIITRHRPYLAELKVVE</sequence>
<protein>
    <submittedName>
        <fullName evidence="2">ATP-binding protein</fullName>
    </submittedName>
</protein>
<reference evidence="2 3" key="1">
    <citation type="submission" date="2021-02" db="EMBL/GenBank/DDBJ databases">
        <authorList>
            <person name="Ra J.-S."/>
        </authorList>
    </citation>
    <scope>NUCLEOTIDE SEQUENCE [LARGE SCALE GENOMIC DNA]</scope>
    <source>
        <strain evidence="2 3">MMS20-R1-14</strain>
    </source>
</reference>
<dbReference type="EMBL" id="JAFEUC010000013">
    <property type="protein sequence ID" value="MBM7079314.1"/>
    <property type="molecule type" value="Genomic_DNA"/>
</dbReference>
<accession>A0ABS2IZ54</accession>
<keyword evidence="2" id="KW-0547">Nucleotide-binding</keyword>
<keyword evidence="2" id="KW-0067">ATP-binding</keyword>
<comment type="caution">
    <text evidence="2">The sequence shown here is derived from an EMBL/GenBank/DDBJ whole genome shotgun (WGS) entry which is preliminary data.</text>
</comment>
<dbReference type="SUPFAM" id="SSF52540">
    <property type="entry name" value="P-loop containing nucleoside triphosphate hydrolases"/>
    <property type="match status" value="1"/>
</dbReference>
<evidence type="ECO:0000313" key="2">
    <source>
        <dbReference type="EMBL" id="MBM7079314.1"/>
    </source>
</evidence>
<feature type="domain" description="ATPase AAA-type core" evidence="1">
    <location>
        <begin position="272"/>
        <end position="454"/>
    </location>
</feature>
<evidence type="ECO:0000259" key="1">
    <source>
        <dbReference type="Pfam" id="PF13304"/>
    </source>
</evidence>
<proteinExistence type="predicted"/>
<name>A0ABS2IZ54_9ACTN</name>
<dbReference type="RefSeq" id="WP_204927161.1">
    <property type="nucleotide sequence ID" value="NZ_JAFEUC010000013.1"/>
</dbReference>
<keyword evidence="3" id="KW-1185">Reference proteome</keyword>